<keyword evidence="12" id="KW-1185">Reference proteome</keyword>
<proteinExistence type="inferred from homology"/>
<evidence type="ECO:0000256" key="3">
    <source>
        <dbReference type="ARBA" id="ARBA00022475"/>
    </source>
</evidence>
<name>A0ABV7KRX0_PLAOK</name>
<dbReference type="EMBL" id="JBHRUJ010000017">
    <property type="protein sequence ID" value="MFC3212248.1"/>
    <property type="molecule type" value="Genomic_DNA"/>
</dbReference>
<evidence type="ECO:0000256" key="8">
    <source>
        <dbReference type="ARBA" id="ARBA00038436"/>
    </source>
</evidence>
<dbReference type="PANTHER" id="PTHR35011:SF5">
    <property type="entry name" value="SIALIC ACID TRAP TRANSPORTER SMALL PERMEASE PROTEIN SIAQ"/>
    <property type="match status" value="1"/>
</dbReference>
<evidence type="ECO:0000256" key="7">
    <source>
        <dbReference type="ARBA" id="ARBA00023136"/>
    </source>
</evidence>
<gene>
    <name evidence="11" type="ORF">ACFOEJ_14265</name>
</gene>
<comment type="subcellular location">
    <subcellularLocation>
        <location evidence="1">Cell inner membrane</location>
        <topology evidence="1">Multi-pass membrane protein</topology>
    </subcellularLocation>
</comment>
<evidence type="ECO:0000256" key="2">
    <source>
        <dbReference type="ARBA" id="ARBA00022448"/>
    </source>
</evidence>
<evidence type="ECO:0000313" key="12">
    <source>
        <dbReference type="Proteomes" id="UP001595625"/>
    </source>
</evidence>
<evidence type="ECO:0000313" key="11">
    <source>
        <dbReference type="EMBL" id="MFC3212248.1"/>
    </source>
</evidence>
<keyword evidence="6 9" id="KW-1133">Transmembrane helix</keyword>
<keyword evidence="2" id="KW-0813">Transport</keyword>
<keyword evidence="3" id="KW-1003">Cell membrane</keyword>
<comment type="similarity">
    <text evidence="8">Belongs to the TRAP transporter small permease family.</text>
</comment>
<evidence type="ECO:0000256" key="6">
    <source>
        <dbReference type="ARBA" id="ARBA00022989"/>
    </source>
</evidence>
<sequence length="160" mass="18159">MIKTLEKAQMMLGVVMLSIFFIAIMIQIVSRHMGISIIWTEEVANYSFIWSVFMGAAVMVNQREHFSFDFLALKLKGVKKIGLILLLDTIVLLFAIGLLYYGIQAASTFWDYNWVALPEMKMGYVWVALPITGLTMAIYTLGHIFNGFKDFKQVKRGASS</sequence>
<dbReference type="RefSeq" id="WP_101801297.1">
    <property type="nucleotide sequence ID" value="NZ_CANMQG010000002.1"/>
</dbReference>
<accession>A0ABV7KRX0</accession>
<keyword evidence="5 9" id="KW-0812">Transmembrane</keyword>
<protein>
    <submittedName>
        <fullName evidence="11">TRAP transporter small permease</fullName>
    </submittedName>
</protein>
<feature type="domain" description="Tripartite ATP-independent periplasmic transporters DctQ component" evidence="10">
    <location>
        <begin position="21"/>
        <end position="149"/>
    </location>
</feature>
<evidence type="ECO:0000256" key="1">
    <source>
        <dbReference type="ARBA" id="ARBA00004429"/>
    </source>
</evidence>
<dbReference type="InterPro" id="IPR055348">
    <property type="entry name" value="DctQ"/>
</dbReference>
<evidence type="ECO:0000256" key="5">
    <source>
        <dbReference type="ARBA" id="ARBA00022692"/>
    </source>
</evidence>
<organism evidence="11 12">
    <name type="scientific">Planomicrobium okeanokoites</name>
    <name type="common">Planococcus okeanokoites</name>
    <name type="synonym">Flavobacterium okeanokoites</name>
    <dbReference type="NCBI Taxonomy" id="244"/>
    <lineage>
        <taxon>Bacteria</taxon>
        <taxon>Bacillati</taxon>
        <taxon>Bacillota</taxon>
        <taxon>Bacilli</taxon>
        <taxon>Bacillales</taxon>
        <taxon>Caryophanaceae</taxon>
        <taxon>Planomicrobium</taxon>
    </lineage>
</organism>
<feature type="transmembrane region" description="Helical" evidence="9">
    <location>
        <begin position="43"/>
        <end position="60"/>
    </location>
</feature>
<comment type="caution">
    <text evidence="11">The sequence shown here is derived from an EMBL/GenBank/DDBJ whole genome shotgun (WGS) entry which is preliminary data.</text>
</comment>
<evidence type="ECO:0000256" key="4">
    <source>
        <dbReference type="ARBA" id="ARBA00022519"/>
    </source>
</evidence>
<feature type="transmembrane region" description="Helical" evidence="9">
    <location>
        <begin position="123"/>
        <end position="145"/>
    </location>
</feature>
<dbReference type="PANTHER" id="PTHR35011">
    <property type="entry name" value="2,3-DIKETO-L-GULONATE TRAP TRANSPORTER SMALL PERMEASE PROTEIN YIAM"/>
    <property type="match status" value="1"/>
</dbReference>
<evidence type="ECO:0000256" key="9">
    <source>
        <dbReference type="SAM" id="Phobius"/>
    </source>
</evidence>
<feature type="transmembrane region" description="Helical" evidence="9">
    <location>
        <begin position="12"/>
        <end position="31"/>
    </location>
</feature>
<keyword evidence="7 9" id="KW-0472">Membrane</keyword>
<dbReference type="Proteomes" id="UP001595625">
    <property type="component" value="Unassembled WGS sequence"/>
</dbReference>
<feature type="transmembrane region" description="Helical" evidence="9">
    <location>
        <begin position="81"/>
        <end position="103"/>
    </location>
</feature>
<reference evidence="12" key="1">
    <citation type="journal article" date="2019" name="Int. J. Syst. Evol. Microbiol.">
        <title>The Global Catalogue of Microorganisms (GCM) 10K type strain sequencing project: providing services to taxonomists for standard genome sequencing and annotation.</title>
        <authorList>
            <consortium name="The Broad Institute Genomics Platform"/>
            <consortium name="The Broad Institute Genome Sequencing Center for Infectious Disease"/>
            <person name="Wu L."/>
            <person name="Ma J."/>
        </authorList>
    </citation>
    <scope>NUCLEOTIDE SEQUENCE [LARGE SCALE GENOMIC DNA]</scope>
    <source>
        <strain evidence="12">CCM 320</strain>
    </source>
</reference>
<dbReference type="InterPro" id="IPR007387">
    <property type="entry name" value="TRAP_DctQ"/>
</dbReference>
<evidence type="ECO:0000259" key="10">
    <source>
        <dbReference type="Pfam" id="PF04290"/>
    </source>
</evidence>
<dbReference type="Pfam" id="PF04290">
    <property type="entry name" value="DctQ"/>
    <property type="match status" value="1"/>
</dbReference>
<keyword evidence="4" id="KW-0997">Cell inner membrane</keyword>